<dbReference type="AlphaFoldDB" id="A0A7J6UGW8"/>
<evidence type="ECO:0000256" key="2">
    <source>
        <dbReference type="ARBA" id="ARBA00022777"/>
    </source>
</evidence>
<dbReference type="Pfam" id="PF00454">
    <property type="entry name" value="PI3_PI4_kinase"/>
    <property type="match status" value="1"/>
</dbReference>
<dbReference type="FunFam" id="1.10.1070.11:FF:000039">
    <property type="entry name" value="Serine/threonine-protein kinase TOR"/>
    <property type="match status" value="1"/>
</dbReference>
<dbReference type="PROSITE" id="PS50290">
    <property type="entry name" value="PI3_4_KINASE_3"/>
    <property type="match status" value="1"/>
</dbReference>
<dbReference type="PROSITE" id="PS00916">
    <property type="entry name" value="PI3_4_KINASE_2"/>
    <property type="match status" value="1"/>
</dbReference>
<dbReference type="GO" id="GO:0005737">
    <property type="term" value="C:cytoplasm"/>
    <property type="evidence" value="ECO:0007669"/>
    <property type="project" value="TreeGrafter"/>
</dbReference>
<dbReference type="Proteomes" id="UP000574390">
    <property type="component" value="Unassembled WGS sequence"/>
</dbReference>
<feature type="non-terminal residue" evidence="5">
    <location>
        <position position="277"/>
    </location>
</feature>
<dbReference type="SMART" id="SM00146">
    <property type="entry name" value="PI3Kc"/>
    <property type="match status" value="1"/>
</dbReference>
<organism evidence="5 6">
    <name type="scientific">Perkinsus olseni</name>
    <name type="common">Perkinsus atlanticus</name>
    <dbReference type="NCBI Taxonomy" id="32597"/>
    <lineage>
        <taxon>Eukaryota</taxon>
        <taxon>Sar</taxon>
        <taxon>Alveolata</taxon>
        <taxon>Perkinsozoa</taxon>
        <taxon>Perkinsea</taxon>
        <taxon>Perkinsida</taxon>
        <taxon>Perkinsidae</taxon>
        <taxon>Perkinsus</taxon>
    </lineage>
</organism>
<keyword evidence="1" id="KW-0808">Transferase</keyword>
<dbReference type="GO" id="GO:0005634">
    <property type="term" value="C:nucleus"/>
    <property type="evidence" value="ECO:0007669"/>
    <property type="project" value="TreeGrafter"/>
</dbReference>
<accession>A0A7J6UGW8</accession>
<dbReference type="SUPFAM" id="SSF56112">
    <property type="entry name" value="Protein kinase-like (PK-like)"/>
    <property type="match status" value="1"/>
</dbReference>
<dbReference type="PANTHER" id="PTHR11139:SF9">
    <property type="entry name" value="SERINE_THREONINE-PROTEIN KINASE MTOR"/>
    <property type="match status" value="1"/>
</dbReference>
<protein>
    <submittedName>
        <fullName evidence="5">Phosphatidylinositol kinase- protein kinase tor1</fullName>
    </submittedName>
</protein>
<dbReference type="Gene3D" id="1.10.1070.11">
    <property type="entry name" value="Phosphatidylinositol 3-/4-kinase, catalytic domain"/>
    <property type="match status" value="1"/>
</dbReference>
<feature type="region of interest" description="Disordered" evidence="3">
    <location>
        <begin position="168"/>
        <end position="262"/>
    </location>
</feature>
<proteinExistence type="predicted"/>
<dbReference type="InterPro" id="IPR000403">
    <property type="entry name" value="PI3/4_kinase_cat_dom"/>
</dbReference>
<dbReference type="InterPro" id="IPR050517">
    <property type="entry name" value="DDR_Repair_Kinase"/>
</dbReference>
<dbReference type="GO" id="GO:0031932">
    <property type="term" value="C:TORC2 complex"/>
    <property type="evidence" value="ECO:0007669"/>
    <property type="project" value="TreeGrafter"/>
</dbReference>
<dbReference type="GO" id="GO:0031931">
    <property type="term" value="C:TORC1 complex"/>
    <property type="evidence" value="ECO:0007669"/>
    <property type="project" value="TreeGrafter"/>
</dbReference>
<evidence type="ECO:0000259" key="4">
    <source>
        <dbReference type="PROSITE" id="PS50290"/>
    </source>
</evidence>
<dbReference type="GO" id="GO:0031929">
    <property type="term" value="P:TOR signaling"/>
    <property type="evidence" value="ECO:0007669"/>
    <property type="project" value="TreeGrafter"/>
</dbReference>
<dbReference type="InterPro" id="IPR018936">
    <property type="entry name" value="PI3/4_kinase_CS"/>
</dbReference>
<dbReference type="PANTHER" id="PTHR11139">
    <property type="entry name" value="ATAXIA TELANGIECTASIA MUTATED ATM -RELATED"/>
    <property type="match status" value="1"/>
</dbReference>
<dbReference type="GO" id="GO:0016242">
    <property type="term" value="P:negative regulation of macroautophagy"/>
    <property type="evidence" value="ECO:0007669"/>
    <property type="project" value="TreeGrafter"/>
</dbReference>
<feature type="compositionally biased region" description="Polar residues" evidence="3">
    <location>
        <begin position="192"/>
        <end position="205"/>
    </location>
</feature>
<dbReference type="EMBL" id="JABANM010000118">
    <property type="protein sequence ID" value="KAF4756519.1"/>
    <property type="molecule type" value="Genomic_DNA"/>
</dbReference>
<evidence type="ECO:0000313" key="5">
    <source>
        <dbReference type="EMBL" id="KAF4756519.1"/>
    </source>
</evidence>
<keyword evidence="2 5" id="KW-0418">Kinase</keyword>
<gene>
    <name evidence="5" type="primary">TOR1_1</name>
    <name evidence="5" type="ORF">FOZ62_002069</name>
</gene>
<reference evidence="5 6" key="1">
    <citation type="submission" date="2020-04" db="EMBL/GenBank/DDBJ databases">
        <title>Perkinsus olseni comparative genomics.</title>
        <authorList>
            <person name="Bogema D.R."/>
        </authorList>
    </citation>
    <scope>NUCLEOTIDE SEQUENCE [LARGE SCALE GENOMIC DNA]</scope>
    <source>
        <strain evidence="5">ATCC PRA-205</strain>
    </source>
</reference>
<name>A0A7J6UGW8_PEROL</name>
<sequence>MKGMYGRCEELSLLQKVEVLRYALDNTSGDDLERVMWLQSRNSEVWLRRRGNYSRSLAVMSVVGYVLGLGDRHPSNIMIEQDTGKVVHIDFGDCFEVAMLRERFPEKIPFRLTRMLVNALEVSGVEGSFRRTCEKMMQLLRTNKDAVMAMLEAFVFDPLITWRLMPTRPFESGTPKKTTVAEGPAAAVARRPSNTTAEGNVSPTASDDHRDTNSQPGETADVTGDGKRKGRRDAKIENYADPVPRPLQKFDVGGVAGQGDPHLASVRIKVARQRELR</sequence>
<dbReference type="InterPro" id="IPR011009">
    <property type="entry name" value="Kinase-like_dom_sf"/>
</dbReference>
<evidence type="ECO:0000256" key="1">
    <source>
        <dbReference type="ARBA" id="ARBA00022679"/>
    </source>
</evidence>
<dbReference type="GO" id="GO:0004674">
    <property type="term" value="F:protein serine/threonine kinase activity"/>
    <property type="evidence" value="ECO:0007669"/>
    <property type="project" value="TreeGrafter"/>
</dbReference>
<feature type="domain" description="PI3K/PI4K catalytic" evidence="4">
    <location>
        <begin position="1"/>
        <end position="200"/>
    </location>
</feature>
<comment type="caution">
    <text evidence="5">The sequence shown here is derived from an EMBL/GenBank/DDBJ whole genome shotgun (WGS) entry which is preliminary data.</text>
</comment>
<dbReference type="InterPro" id="IPR036940">
    <property type="entry name" value="PI3/4_kinase_cat_sf"/>
</dbReference>
<evidence type="ECO:0000313" key="6">
    <source>
        <dbReference type="Proteomes" id="UP000574390"/>
    </source>
</evidence>
<evidence type="ECO:0000256" key="3">
    <source>
        <dbReference type="SAM" id="MobiDB-lite"/>
    </source>
</evidence>